<dbReference type="InterPro" id="IPR036649">
    <property type="entry name" value="Pyrophosphatase_sf"/>
</dbReference>
<reference evidence="6 7" key="1">
    <citation type="submission" date="2022-04" db="EMBL/GenBank/DDBJ databases">
        <title>Hymenobacter sp. isolated from the air.</title>
        <authorList>
            <person name="Won M."/>
            <person name="Lee C.-M."/>
            <person name="Woen H.-Y."/>
            <person name="Kwon S.-W."/>
        </authorList>
    </citation>
    <scope>NUCLEOTIDE SEQUENCE [LARGE SCALE GENOMIC DNA]</scope>
    <source>
        <strain evidence="7">5116 S-27</strain>
    </source>
</reference>
<name>A0ABY4FBE4_9BACT</name>
<dbReference type="EMBL" id="CP095049">
    <property type="protein sequence ID" value="UOQ53412.1"/>
    <property type="molecule type" value="Genomic_DNA"/>
</dbReference>
<sequence>MNTSLFSLPAWHQPSGHLHVVIETPKGSRNKFAYDPETQLFKLKGTLPEGSSFPYDFGFVPSTLGADGDPLDVLVLMDAPGFAGCLLEARLIGAIEADQTEDGHTERNDRLLAVSASSRQHQHIREITDLTPQLLHEIEHFFKSYNEAAGRGFQPVRRAGAKRAHTLVEKAQKEFGKSSEQ</sequence>
<dbReference type="SUPFAM" id="SSF50324">
    <property type="entry name" value="Inorganic pyrophosphatase"/>
    <property type="match status" value="1"/>
</dbReference>
<dbReference type="InterPro" id="IPR008162">
    <property type="entry name" value="Pyrophosphatase"/>
</dbReference>
<evidence type="ECO:0000256" key="5">
    <source>
        <dbReference type="ARBA" id="ARBA00022842"/>
    </source>
</evidence>
<protein>
    <recommendedName>
        <fullName evidence="2">inorganic diphosphatase</fullName>
        <ecNumber evidence="2">3.6.1.1</ecNumber>
    </recommendedName>
</protein>
<dbReference type="Pfam" id="PF00719">
    <property type="entry name" value="Pyrophosphatase"/>
    <property type="match status" value="1"/>
</dbReference>
<keyword evidence="5" id="KW-0460">Magnesium</keyword>
<dbReference type="PROSITE" id="PS00387">
    <property type="entry name" value="PPASE"/>
    <property type="match status" value="1"/>
</dbReference>
<comment type="cofactor">
    <cofactor evidence="1">
        <name>Mg(2+)</name>
        <dbReference type="ChEBI" id="CHEBI:18420"/>
    </cofactor>
</comment>
<dbReference type="Gene3D" id="3.90.80.10">
    <property type="entry name" value="Inorganic pyrophosphatase"/>
    <property type="match status" value="1"/>
</dbReference>
<dbReference type="PANTHER" id="PTHR10286">
    <property type="entry name" value="INORGANIC PYROPHOSPHATASE"/>
    <property type="match status" value="1"/>
</dbReference>
<evidence type="ECO:0000256" key="2">
    <source>
        <dbReference type="ARBA" id="ARBA00012146"/>
    </source>
</evidence>
<keyword evidence="7" id="KW-1185">Reference proteome</keyword>
<evidence type="ECO:0000313" key="6">
    <source>
        <dbReference type="EMBL" id="UOQ53412.1"/>
    </source>
</evidence>
<organism evidence="6 7">
    <name type="scientific">Hymenobacter cellulosivorans</name>
    <dbReference type="NCBI Taxonomy" id="2932249"/>
    <lineage>
        <taxon>Bacteria</taxon>
        <taxon>Pseudomonadati</taxon>
        <taxon>Bacteroidota</taxon>
        <taxon>Cytophagia</taxon>
        <taxon>Cytophagales</taxon>
        <taxon>Hymenobacteraceae</taxon>
        <taxon>Hymenobacter</taxon>
    </lineage>
</organism>
<evidence type="ECO:0000313" key="7">
    <source>
        <dbReference type="Proteomes" id="UP000831785"/>
    </source>
</evidence>
<proteinExistence type="predicted"/>
<keyword evidence="3" id="KW-0479">Metal-binding</keyword>
<evidence type="ECO:0000256" key="3">
    <source>
        <dbReference type="ARBA" id="ARBA00022723"/>
    </source>
</evidence>
<gene>
    <name evidence="6" type="ORF">MUN80_01325</name>
</gene>
<dbReference type="Proteomes" id="UP000831785">
    <property type="component" value="Chromosome"/>
</dbReference>
<keyword evidence="4" id="KW-0378">Hydrolase</keyword>
<dbReference type="EC" id="3.6.1.1" evidence="2"/>
<evidence type="ECO:0000256" key="4">
    <source>
        <dbReference type="ARBA" id="ARBA00022801"/>
    </source>
</evidence>
<evidence type="ECO:0000256" key="1">
    <source>
        <dbReference type="ARBA" id="ARBA00001946"/>
    </source>
</evidence>
<accession>A0ABY4FBE4</accession>
<dbReference type="RefSeq" id="WP_244718600.1">
    <property type="nucleotide sequence ID" value="NZ_CP095049.1"/>
</dbReference>